<reference evidence="2 3" key="1">
    <citation type="submission" date="2018-12" db="EMBL/GenBank/DDBJ databases">
        <title>The genome of Variovorax gossypii DSM 100435.</title>
        <authorList>
            <person name="Gao J."/>
            <person name="Sun J."/>
        </authorList>
    </citation>
    <scope>NUCLEOTIDE SEQUENCE [LARGE SCALE GENOMIC DNA]</scope>
    <source>
        <strain evidence="2 3">DSM 100435</strain>
    </source>
</reference>
<evidence type="ECO:0000313" key="2">
    <source>
        <dbReference type="EMBL" id="RTQ32046.1"/>
    </source>
</evidence>
<proteinExistence type="predicted"/>
<evidence type="ECO:0000313" key="3">
    <source>
        <dbReference type="Proteomes" id="UP000267418"/>
    </source>
</evidence>
<protein>
    <submittedName>
        <fullName evidence="2">Biphenyl 2,3-dioxygenase</fullName>
    </submittedName>
</protein>
<dbReference type="Pfam" id="PF00903">
    <property type="entry name" value="Glyoxalase"/>
    <property type="match status" value="1"/>
</dbReference>
<dbReference type="Proteomes" id="UP000267418">
    <property type="component" value="Unassembled WGS sequence"/>
</dbReference>
<dbReference type="InterPro" id="IPR037523">
    <property type="entry name" value="VOC_core"/>
</dbReference>
<keyword evidence="2" id="KW-0223">Dioxygenase</keyword>
<accession>A0A431TH46</accession>
<dbReference type="SUPFAM" id="SSF54593">
    <property type="entry name" value="Glyoxalase/Bleomycin resistance protein/Dihydroxybiphenyl dioxygenase"/>
    <property type="match status" value="1"/>
</dbReference>
<dbReference type="AlphaFoldDB" id="A0A431TH46"/>
<keyword evidence="3" id="KW-1185">Reference proteome</keyword>
<dbReference type="InterPro" id="IPR004360">
    <property type="entry name" value="Glyas_Fos-R_dOase_dom"/>
</dbReference>
<feature type="domain" description="VOC" evidence="1">
    <location>
        <begin position="25"/>
        <end position="142"/>
    </location>
</feature>
<name>A0A431TH46_9BURK</name>
<organism evidence="2 3">
    <name type="scientific">Variovorax gossypii</name>
    <dbReference type="NCBI Taxonomy" id="1679495"/>
    <lineage>
        <taxon>Bacteria</taxon>
        <taxon>Pseudomonadati</taxon>
        <taxon>Pseudomonadota</taxon>
        <taxon>Betaproteobacteria</taxon>
        <taxon>Burkholderiales</taxon>
        <taxon>Comamonadaceae</taxon>
        <taxon>Variovorax</taxon>
    </lineage>
</organism>
<evidence type="ECO:0000259" key="1">
    <source>
        <dbReference type="PROSITE" id="PS51819"/>
    </source>
</evidence>
<keyword evidence="2" id="KW-0560">Oxidoreductase</keyword>
<dbReference type="OrthoDB" id="5430221at2"/>
<sequence>MNDEIALPARRSLPDFARTALRPVKLAHVVLRVGELERSRDWYLEVLQARVAFENAMLCFLSYDDEHHRIGLIAPPGLKHEADASTGLEHIAFTYGSLGELLANHRRLATRGILPYWCINHGPTISMYYRDPDGHRLELQHDVFETAEEVDAFFAGGAYAENFMGVVFDPVELAARYEAGEPLASLTARPRLPTGKGPWDMFVP</sequence>
<dbReference type="EMBL" id="RXOE01000007">
    <property type="protein sequence ID" value="RTQ32046.1"/>
    <property type="molecule type" value="Genomic_DNA"/>
</dbReference>
<comment type="caution">
    <text evidence="2">The sequence shown here is derived from an EMBL/GenBank/DDBJ whole genome shotgun (WGS) entry which is preliminary data.</text>
</comment>
<dbReference type="RefSeq" id="WP_126472564.1">
    <property type="nucleotide sequence ID" value="NZ_RXOE01000007.1"/>
</dbReference>
<dbReference type="PROSITE" id="PS51819">
    <property type="entry name" value="VOC"/>
    <property type="match status" value="1"/>
</dbReference>
<gene>
    <name evidence="2" type="ORF">EJP69_22440</name>
</gene>
<dbReference type="GO" id="GO:0051213">
    <property type="term" value="F:dioxygenase activity"/>
    <property type="evidence" value="ECO:0007669"/>
    <property type="project" value="UniProtKB-KW"/>
</dbReference>
<dbReference type="Gene3D" id="3.10.180.10">
    <property type="entry name" value="2,3-Dihydroxybiphenyl 1,2-Dioxygenase, domain 1"/>
    <property type="match status" value="1"/>
</dbReference>
<dbReference type="InterPro" id="IPR029068">
    <property type="entry name" value="Glyas_Bleomycin-R_OHBP_Dase"/>
</dbReference>